<sequence length="526" mass="61703">MIMDFPVAHENELLGSVLARFIGRHGLRDDKVALDILFGSRNIVPSTLLQGHINLLLERVGHLWSISSEEVISKHTILPIYQSFIDPERYQSVYAELADSVKSHSMLRVGINASSLVFNRYYRYCPLCLREDFQKYAYSYWRRHFQLPGVLVCPKHNCFLIESPFELKPSRRHMFVNASDSVLFGSSSVVVVSESKPLIQLSKSITGLLNSNMAYITPNQWSMFYGRLLVEAGLKESRGIPHNEIKYRIEQFWGKEQLGIFGLNIVGDTSWLHSFFRKQRKHFTYLHHLVCLQALFPNYSLKEAIIQASNVRVNFNRKQYFSSNAEKRAEEYRSIWNGLCLQFTVLKEIRSTKEGARVYSWLYRFDNAWLLKNLPKRFQNRISSLVDWPKRDRSLVKSLLKIMHRVEDDLNLPRKSISWFINQTGESWGVQKKLSKLPLCYSFFSKYSETIEEYQIRRVLAIIVDSINCKEIIPKPYEIERLAGLSKARIREPARIIIRDYVSILSTRTIFREKIKDPKYSWYRKI</sequence>
<accession>A0A318V116</accession>
<protein>
    <submittedName>
        <fullName evidence="3">Tn7-like transposition protein D</fullName>
    </submittedName>
</protein>
<name>A0A318V116_9GAMM</name>
<dbReference type="InterPro" id="IPR032750">
    <property type="entry name" value="TnsD_C"/>
</dbReference>
<evidence type="ECO:0000259" key="1">
    <source>
        <dbReference type="Pfam" id="PF06527"/>
    </source>
</evidence>
<evidence type="ECO:0000313" key="4">
    <source>
        <dbReference type="Proteomes" id="UP000247551"/>
    </source>
</evidence>
<evidence type="ECO:0000313" key="3">
    <source>
        <dbReference type="EMBL" id="PYF79895.1"/>
    </source>
</evidence>
<dbReference type="InterPro" id="IPR009492">
    <property type="entry name" value="TniQ"/>
</dbReference>
<dbReference type="Proteomes" id="UP000247551">
    <property type="component" value="Unassembled WGS sequence"/>
</dbReference>
<feature type="domain" description="Transposon Tn7 transposition protein TnsD C-terminal" evidence="2">
    <location>
        <begin position="318"/>
        <end position="442"/>
    </location>
</feature>
<gene>
    <name evidence="3" type="ORF">DFP75_10760</name>
</gene>
<dbReference type="Pfam" id="PF06527">
    <property type="entry name" value="TniQ"/>
    <property type="match status" value="1"/>
</dbReference>
<feature type="domain" description="TniQ" evidence="1">
    <location>
        <begin position="5"/>
        <end position="160"/>
    </location>
</feature>
<organism evidence="3 4">
    <name type="scientific">Marinomonas alcarazii</name>
    <dbReference type="NCBI Taxonomy" id="491949"/>
    <lineage>
        <taxon>Bacteria</taxon>
        <taxon>Pseudomonadati</taxon>
        <taxon>Pseudomonadota</taxon>
        <taxon>Gammaproteobacteria</taxon>
        <taxon>Oceanospirillales</taxon>
        <taxon>Oceanospirillaceae</taxon>
        <taxon>Marinomonas</taxon>
    </lineage>
</organism>
<dbReference type="Pfam" id="PF15978">
    <property type="entry name" value="TnsD"/>
    <property type="match status" value="1"/>
</dbReference>
<proteinExistence type="predicted"/>
<evidence type="ECO:0000259" key="2">
    <source>
        <dbReference type="Pfam" id="PF15978"/>
    </source>
</evidence>
<comment type="caution">
    <text evidence="3">The sequence shown here is derived from an EMBL/GenBank/DDBJ whole genome shotgun (WGS) entry which is preliminary data.</text>
</comment>
<reference evidence="3 4" key="1">
    <citation type="submission" date="2018-06" db="EMBL/GenBank/DDBJ databases">
        <title>Genomic Encyclopedia of Type Strains, Phase III (KMG-III): the genomes of soil and plant-associated and newly described type strains.</title>
        <authorList>
            <person name="Whitman W."/>
        </authorList>
    </citation>
    <scope>NUCLEOTIDE SEQUENCE [LARGE SCALE GENOMIC DNA]</scope>
    <source>
        <strain evidence="3 4">CECT 7730</strain>
    </source>
</reference>
<dbReference type="EMBL" id="QKLW01000007">
    <property type="protein sequence ID" value="PYF79895.1"/>
    <property type="molecule type" value="Genomic_DNA"/>
</dbReference>
<dbReference type="AlphaFoldDB" id="A0A318V116"/>
<keyword evidence="4" id="KW-1185">Reference proteome</keyword>